<dbReference type="SUPFAM" id="SSF49464">
    <property type="entry name" value="Carboxypeptidase regulatory domain-like"/>
    <property type="match status" value="1"/>
</dbReference>
<reference evidence="1 2" key="1">
    <citation type="submission" date="2015-07" db="EMBL/GenBank/DDBJ databases">
        <title>Genome analysis of myxobacterium Chondromyces crocatus Cm c5 reveals a high potential for natural compound synthesis and the genetic basis for the loss of fruiting body formation.</title>
        <authorList>
            <person name="Zaburannyi N."/>
            <person name="Bunk B."/>
            <person name="Maier J."/>
            <person name="Overmann J."/>
            <person name="Mueller R."/>
        </authorList>
    </citation>
    <scope>NUCLEOTIDE SEQUENCE [LARGE SCALE GENOMIC DNA]</scope>
    <source>
        <strain evidence="1 2">Cm c5</strain>
    </source>
</reference>
<dbReference type="STRING" id="52.CMC5_080600"/>
<protein>
    <submittedName>
        <fullName evidence="1">Uncharacterized protein</fullName>
    </submittedName>
</protein>
<dbReference type="NCBIfam" id="NF038032">
    <property type="entry name" value="CehA_McbA_metalo"/>
    <property type="match status" value="1"/>
</dbReference>
<dbReference type="AlphaFoldDB" id="A0A0K1ET65"/>
<dbReference type="Gene3D" id="3.20.20.140">
    <property type="entry name" value="Metal-dependent hydrolases"/>
    <property type="match status" value="1"/>
</dbReference>
<dbReference type="RefSeq" id="WP_050435240.1">
    <property type="nucleotide sequence ID" value="NZ_CP012159.1"/>
</dbReference>
<keyword evidence="2" id="KW-1185">Reference proteome</keyword>
<organism evidence="1 2">
    <name type="scientific">Chondromyces crocatus</name>
    <dbReference type="NCBI Taxonomy" id="52"/>
    <lineage>
        <taxon>Bacteria</taxon>
        <taxon>Pseudomonadati</taxon>
        <taxon>Myxococcota</taxon>
        <taxon>Polyangia</taxon>
        <taxon>Polyangiales</taxon>
        <taxon>Polyangiaceae</taxon>
        <taxon>Chondromyces</taxon>
    </lineage>
</organism>
<proteinExistence type="predicted"/>
<name>A0A0K1ET65_CHOCO</name>
<gene>
    <name evidence="1" type="ORF">CMC5_080600</name>
</gene>
<accession>A0A0K1ET65</accession>
<dbReference type="Proteomes" id="UP000067626">
    <property type="component" value="Chromosome"/>
</dbReference>
<dbReference type="Gene3D" id="2.60.40.1120">
    <property type="entry name" value="Carboxypeptidase-like, regulatory domain"/>
    <property type="match status" value="1"/>
</dbReference>
<dbReference type="KEGG" id="ccro:CMC5_080600"/>
<dbReference type="InterPro" id="IPR008969">
    <property type="entry name" value="CarboxyPept-like_regulatory"/>
</dbReference>
<evidence type="ECO:0000313" key="1">
    <source>
        <dbReference type="EMBL" id="AKT43823.1"/>
    </source>
</evidence>
<evidence type="ECO:0000313" key="2">
    <source>
        <dbReference type="Proteomes" id="UP000067626"/>
    </source>
</evidence>
<dbReference type="InterPro" id="IPR016195">
    <property type="entry name" value="Pol/histidinol_Pase-like"/>
</dbReference>
<dbReference type="EMBL" id="CP012159">
    <property type="protein sequence ID" value="AKT43823.1"/>
    <property type="molecule type" value="Genomic_DNA"/>
</dbReference>
<dbReference type="SUPFAM" id="SSF89550">
    <property type="entry name" value="PHP domain-like"/>
    <property type="match status" value="1"/>
</dbReference>
<sequence>MRWRSHLGLLPFALLTATPGCSGDDDEKKTPPPSNPCEVPAVFEAGSAEGHADPLGAKAAGQARAGRIRDGASFPQPAHGRQQIQTGDIVLINDKISVVIEDAGISDGYGRYGGEIIAIDKVGDDGRPMGVSRYLETLAGLGTESILPEEVSVLNDGSNGEAAVVRVSGVLSPIPFIKDSLGAILASYGLRAAHDFILEPGAERVRVVLHVVNDREQELNFGVDREGSDELVGFFHASQSQMMTPEFGFQDPDGVVSWVGFDGGPFGFAWRSPRGPMDFALFISGFALFLGPAFVADACSVTTVEHGEFIAGGPHYDGLREAIRRVDEEAPWREVRGKVTDADGLPVAGAWVHAESAGGEYLSRVVADDEGNYLLHAPPTDDVVLIPQLRGYPPHDGTVVPPGESEAVLSFEPHGIIHVVATDAPNGEPLPVRVQVIPASSLPATPRTYGVKDEVGGRLHQDFAVTGEAHLIVPPGQHQVLVTRGYEWELFDMQVTVDAGQTVDVPVALEHSVDTSGVFCADFHMHAWFSADSSDPVDYKVKGAIADGLDIPVSSEHDWVADFQPVIERLGLTSWAFGVASQELTTFKFGHFGILPLEPKPGQLNNGAVDWIDLTPQEVFDSAHKQAEDPLVIVNHPSGSSFSGYFRASSYDRKKGSGSPDLWSDHFEAVEVFNESDFEDNRNESVADWFSLLNHGHKFWATGASDSHEQRTNPSGYPRTCLLFGHDDITALTPKAVRDVMAAGAATVSGGLFMTVAGPGGETPGEMVTTTNGKATFTVTVQAPSWVGADTLETIVNGETISVEPLMPIGNGQPGKRFMTQVEVSRDASRDVNWVVFHAKGDADLAPLRPGRRPFAVSNPVFLR</sequence>